<evidence type="ECO:0000256" key="2">
    <source>
        <dbReference type="ARBA" id="ARBA00023315"/>
    </source>
</evidence>
<feature type="domain" description="Phospholipid/glycerol acyltransferase" evidence="4">
    <location>
        <begin position="39"/>
        <end position="157"/>
    </location>
</feature>
<dbReference type="GO" id="GO:0006654">
    <property type="term" value="P:phosphatidic acid biosynthetic process"/>
    <property type="evidence" value="ECO:0007669"/>
    <property type="project" value="TreeGrafter"/>
</dbReference>
<protein>
    <submittedName>
        <fullName evidence="5">1-acyl-sn-glycerol-3-phosphate acyltransferase</fullName>
    </submittedName>
</protein>
<feature type="compositionally biased region" description="Basic and acidic residues" evidence="3">
    <location>
        <begin position="279"/>
        <end position="292"/>
    </location>
</feature>
<dbReference type="PANTHER" id="PTHR10434:SF55">
    <property type="entry name" value="POSSIBLE ACYLTRANSFERASE"/>
    <property type="match status" value="1"/>
</dbReference>
<dbReference type="SUPFAM" id="SSF69593">
    <property type="entry name" value="Glycerol-3-phosphate (1)-acyltransferase"/>
    <property type="match status" value="1"/>
</dbReference>
<dbReference type="CDD" id="cd07989">
    <property type="entry name" value="LPLAT_AGPAT-like"/>
    <property type="match status" value="1"/>
</dbReference>
<keyword evidence="2 5" id="KW-0012">Acyltransferase</keyword>
<dbReference type="GO" id="GO:0003841">
    <property type="term" value="F:1-acylglycerol-3-phosphate O-acyltransferase activity"/>
    <property type="evidence" value="ECO:0007669"/>
    <property type="project" value="TreeGrafter"/>
</dbReference>
<organism evidence="5 6">
    <name type="scientific">Georgenia muralis</name>
    <dbReference type="NCBI Taxonomy" id="154117"/>
    <lineage>
        <taxon>Bacteria</taxon>
        <taxon>Bacillati</taxon>
        <taxon>Actinomycetota</taxon>
        <taxon>Actinomycetes</taxon>
        <taxon>Micrococcales</taxon>
        <taxon>Bogoriellaceae</taxon>
        <taxon>Georgenia</taxon>
    </lineage>
</organism>
<evidence type="ECO:0000256" key="1">
    <source>
        <dbReference type="ARBA" id="ARBA00022679"/>
    </source>
</evidence>
<evidence type="ECO:0000259" key="4">
    <source>
        <dbReference type="SMART" id="SM00563"/>
    </source>
</evidence>
<evidence type="ECO:0000256" key="3">
    <source>
        <dbReference type="SAM" id="MobiDB-lite"/>
    </source>
</evidence>
<dbReference type="AlphaFoldDB" id="A0A3N4ZXC0"/>
<name>A0A3N4ZXC0_9MICO</name>
<keyword evidence="6" id="KW-1185">Reference proteome</keyword>
<gene>
    <name evidence="5" type="ORF">EDD32_0066</name>
</gene>
<keyword evidence="1 5" id="KW-0808">Transferase</keyword>
<dbReference type="GO" id="GO:0005886">
    <property type="term" value="C:plasma membrane"/>
    <property type="evidence" value="ECO:0007669"/>
    <property type="project" value="TreeGrafter"/>
</dbReference>
<dbReference type="RefSeq" id="WP_246005902.1">
    <property type="nucleotide sequence ID" value="NZ_RKRA01000001.1"/>
</dbReference>
<dbReference type="EMBL" id="RKRA01000001">
    <property type="protein sequence ID" value="RPF25665.1"/>
    <property type="molecule type" value="Genomic_DNA"/>
</dbReference>
<accession>A0A3N4ZXC0</accession>
<dbReference type="PANTHER" id="PTHR10434">
    <property type="entry name" value="1-ACYL-SN-GLYCEROL-3-PHOSPHATE ACYLTRANSFERASE"/>
    <property type="match status" value="1"/>
</dbReference>
<reference evidence="5 6" key="1">
    <citation type="submission" date="2018-11" db="EMBL/GenBank/DDBJ databases">
        <title>Sequencing the genomes of 1000 actinobacteria strains.</title>
        <authorList>
            <person name="Klenk H.-P."/>
        </authorList>
    </citation>
    <scope>NUCLEOTIDE SEQUENCE [LARGE SCALE GENOMIC DNA]</scope>
    <source>
        <strain evidence="5 6">DSM 14418</strain>
    </source>
</reference>
<comment type="caution">
    <text evidence="5">The sequence shown here is derived from an EMBL/GenBank/DDBJ whole genome shotgun (WGS) entry which is preliminary data.</text>
</comment>
<feature type="region of interest" description="Disordered" evidence="3">
    <location>
        <begin position="271"/>
        <end position="301"/>
    </location>
</feature>
<sequence length="301" mass="32418">MARSASRGYRLAAALILPVMRASTRRSWRGGEHLPTTGFIAVSNHVSNFDPLTLAHFLYDHGAPPRFLAKDSLFEIPLLGRVIRALGQIPVERGTAQAGHSLTAAEGALAAGECVVIFPEGTHTRDPHLWPMVGRTGAARLALRTGAPVVPIAQWGAHRVVPRYSASFRPFPPKEVMVVAAPPVDLSELSADDGDAIRVASARIMAAVTDQLAEIRGEAPPARPYDMRLDGDPRASFDAARAARRAARRARRARRQALRQRVLGRAPLAPAVAAGRSRVKTDRVTADDEGTAHVRPHVQGQ</sequence>
<dbReference type="Pfam" id="PF01553">
    <property type="entry name" value="Acyltransferase"/>
    <property type="match status" value="1"/>
</dbReference>
<evidence type="ECO:0000313" key="6">
    <source>
        <dbReference type="Proteomes" id="UP000280726"/>
    </source>
</evidence>
<proteinExistence type="predicted"/>
<evidence type="ECO:0000313" key="5">
    <source>
        <dbReference type="EMBL" id="RPF25665.1"/>
    </source>
</evidence>
<dbReference type="SMART" id="SM00563">
    <property type="entry name" value="PlsC"/>
    <property type="match status" value="1"/>
</dbReference>
<dbReference type="Proteomes" id="UP000280726">
    <property type="component" value="Unassembled WGS sequence"/>
</dbReference>
<dbReference type="InterPro" id="IPR002123">
    <property type="entry name" value="Plipid/glycerol_acylTrfase"/>
</dbReference>